<dbReference type="OrthoDB" id="3296425at2"/>
<proteinExistence type="predicted"/>
<dbReference type="STRING" id="1193181.BN10_540071"/>
<dbReference type="EMBL" id="CAIZ01000124">
    <property type="protein sequence ID" value="CCH70292.1"/>
    <property type="molecule type" value="Genomic_DNA"/>
</dbReference>
<name>N0E0A9_9MICO</name>
<dbReference type="HOGENOM" id="CLU_719490_0_0_11"/>
<sequence length="384" mass="41546">MPRSRRDVVRSALPAAASERVDQAAAILRRRPKVDPAGWTTPELTAYFRAPKAGLVAPRRAGHEAVRLTNALDGTLPVEAVLLARTVADAAPPVGTEISSTLLQIVDRYLPDTLLAYRDSGSAAATVQGHRLIVEQLRLLHQVTADVLRAEAEHDDHGLVLQQAFLSEKFEKASNGLDLGAPSRVGIEPLGRVIPPTEPRGLASSSLTTHHRLDVVRRPTAVFSPDEASDGMLRGRLALPANLHVTLGAVYEKHTGAIGFATATSKRWQAKRRQRGFGASQLDVAIRLPLREIRRFVVHVSAKPTGRSCEIVLFLTEGATNTAELPTSLIRRPGATTTVIASGHDTSDGLFVRNESMVYGSLRAACTAFDYRRVTWLSDDTPAI</sequence>
<comment type="caution">
    <text evidence="1">The sequence shown here is derived from an EMBL/GenBank/DDBJ whole genome shotgun (WGS) entry which is preliminary data.</text>
</comment>
<organism evidence="1 2">
    <name type="scientific">Phycicoccus elongatus Lp2</name>
    <dbReference type="NCBI Taxonomy" id="1193181"/>
    <lineage>
        <taxon>Bacteria</taxon>
        <taxon>Bacillati</taxon>
        <taxon>Actinomycetota</taxon>
        <taxon>Actinomycetes</taxon>
        <taxon>Micrococcales</taxon>
        <taxon>Intrasporangiaceae</taxon>
        <taxon>Phycicoccus</taxon>
    </lineage>
</organism>
<gene>
    <name evidence="1" type="ORF">BN10_540071</name>
</gene>
<keyword evidence="2" id="KW-1185">Reference proteome</keyword>
<dbReference type="AlphaFoldDB" id="N0E0A9"/>
<dbReference type="RefSeq" id="WP_010850141.1">
    <property type="nucleotide sequence ID" value="NZ_HF570956.1"/>
</dbReference>
<evidence type="ECO:0000313" key="1">
    <source>
        <dbReference type="EMBL" id="CCH70292.1"/>
    </source>
</evidence>
<reference evidence="1 2" key="1">
    <citation type="journal article" date="2013" name="ISME J.">
        <title>A metabolic model for members of the genus Tetrasphaera involved in enhanced biological phosphorus removal.</title>
        <authorList>
            <person name="Kristiansen R."/>
            <person name="Nguyen H.T.T."/>
            <person name="Saunders A.M."/>
            <person name="Nielsen J.L."/>
            <person name="Wimmer R."/>
            <person name="Le V.Q."/>
            <person name="McIlroy S.J."/>
            <person name="Petrovski S."/>
            <person name="Seviour R.J."/>
            <person name="Calteau A."/>
            <person name="Nielsen K.L."/>
            <person name="Nielsen P.H."/>
        </authorList>
    </citation>
    <scope>NUCLEOTIDE SEQUENCE [LARGE SCALE GENOMIC DNA]</scope>
    <source>
        <strain evidence="1 2">Lp2</strain>
    </source>
</reference>
<protein>
    <submittedName>
        <fullName evidence="1">Uncharacterized protein</fullName>
    </submittedName>
</protein>
<evidence type="ECO:0000313" key="2">
    <source>
        <dbReference type="Proteomes" id="UP000013167"/>
    </source>
</evidence>
<dbReference type="Proteomes" id="UP000013167">
    <property type="component" value="Unassembled WGS sequence"/>
</dbReference>
<accession>N0E0A9</accession>